<feature type="transmembrane region" description="Helical" evidence="1">
    <location>
        <begin position="7"/>
        <end position="26"/>
    </location>
</feature>
<dbReference type="EMBL" id="JANHOH010000001">
    <property type="protein sequence ID" value="MCQ6958474.1"/>
    <property type="molecule type" value="Genomic_DNA"/>
</dbReference>
<feature type="transmembrane region" description="Helical" evidence="1">
    <location>
        <begin position="295"/>
        <end position="312"/>
    </location>
</feature>
<evidence type="ECO:0000313" key="3">
    <source>
        <dbReference type="Proteomes" id="UP001204376"/>
    </source>
</evidence>
<organism evidence="2 3">
    <name type="scientific">Mucilaginibacter aquariorum</name>
    <dbReference type="NCBI Taxonomy" id="2967225"/>
    <lineage>
        <taxon>Bacteria</taxon>
        <taxon>Pseudomonadati</taxon>
        <taxon>Bacteroidota</taxon>
        <taxon>Sphingobacteriia</taxon>
        <taxon>Sphingobacteriales</taxon>
        <taxon>Sphingobacteriaceae</taxon>
        <taxon>Mucilaginibacter</taxon>
    </lineage>
</organism>
<dbReference type="Proteomes" id="UP001204376">
    <property type="component" value="Unassembled WGS sequence"/>
</dbReference>
<keyword evidence="1" id="KW-1133">Transmembrane helix</keyword>
<feature type="transmembrane region" description="Helical" evidence="1">
    <location>
        <begin position="234"/>
        <end position="254"/>
    </location>
</feature>
<comment type="caution">
    <text evidence="2">The sequence shown here is derived from an EMBL/GenBank/DDBJ whole genome shotgun (WGS) entry which is preliminary data.</text>
</comment>
<keyword evidence="1" id="KW-0812">Transmembrane</keyword>
<protein>
    <recommendedName>
        <fullName evidence="4">Glycosyltransferase RgtA/B/C/D-like domain-containing protein</fullName>
    </recommendedName>
</protein>
<feature type="transmembrane region" description="Helical" evidence="1">
    <location>
        <begin position="130"/>
        <end position="148"/>
    </location>
</feature>
<reference evidence="2 3" key="1">
    <citation type="submission" date="2022-07" db="EMBL/GenBank/DDBJ databases">
        <title>Mucilaginibacter sp. JC4.</title>
        <authorList>
            <person name="Le V."/>
            <person name="Ko S.-R."/>
            <person name="Ahn C.-Y."/>
            <person name="Oh H.-M."/>
        </authorList>
    </citation>
    <scope>NUCLEOTIDE SEQUENCE [LARGE SCALE GENOMIC DNA]</scope>
    <source>
        <strain evidence="2 3">JC4</strain>
    </source>
</reference>
<feature type="transmembrane region" description="Helical" evidence="1">
    <location>
        <begin position="377"/>
        <end position="400"/>
    </location>
</feature>
<name>A0ABT1T1L4_9SPHI</name>
<feature type="transmembrane region" description="Helical" evidence="1">
    <location>
        <begin position="181"/>
        <end position="214"/>
    </location>
</feature>
<feature type="transmembrane region" description="Helical" evidence="1">
    <location>
        <begin position="95"/>
        <end position="118"/>
    </location>
</feature>
<feature type="transmembrane region" description="Helical" evidence="1">
    <location>
        <begin position="351"/>
        <end position="370"/>
    </location>
</feature>
<feature type="transmembrane region" description="Helical" evidence="1">
    <location>
        <begin position="154"/>
        <end position="174"/>
    </location>
</feature>
<dbReference type="RefSeq" id="WP_256538644.1">
    <property type="nucleotide sequence ID" value="NZ_JANHOH010000001.1"/>
</dbReference>
<feature type="transmembrane region" description="Helical" evidence="1">
    <location>
        <begin position="324"/>
        <end position="345"/>
    </location>
</feature>
<evidence type="ECO:0000256" key="1">
    <source>
        <dbReference type="SAM" id="Phobius"/>
    </source>
</evidence>
<sequence>MNNSKAIYILYAFIGLYIITAVIVLVQSSQGVDWDPATCIKMTDNAYKGIPFNAYAHPKPGNLNEDEFEFVTWWSPGQFAVPLLIQKIVGIKVNIAIRILTALCLLIAGLGIFNLFRLFLKNKDDKVENWPSTVALAFLLFTLLQPFFWKNLFVYNGGGILMLAYCPWFMYWVIKINRITLYSLLLLLLAGFVGFFLKSSFTSIFAAALFYLFLTKSINASVPIKQQNVKKITVNALCLGAVLLVYILTIKIAYLNQNTGISQSSTGIRLQPRVLLYPVIAPVIGLFSLNFLNKTIYWIIASFFVIPIYYLLFKNDRLSLTYRYVLISFVITTVSFYALLYFINVDVSYELRHYIIISILLTPAFFISLWKLPFGRYLVYGIVCIYTTINIYQFTTAIIANPKYQKTNLYSGFPTNYPADLIEKVHTLDNLKGHKKDIFYFRSSELTIALEVRNNRILFEDNFVNFHFNNKARYDSVLYFGRNSGELYLIYPLQNFRQDSISYLTRFEKYKSFEKIYQTKGYAIFKAH</sequence>
<proteinExistence type="predicted"/>
<gene>
    <name evidence="2" type="ORF">NPE20_10910</name>
</gene>
<evidence type="ECO:0008006" key="4">
    <source>
        <dbReference type="Google" id="ProtNLM"/>
    </source>
</evidence>
<accession>A0ABT1T1L4</accession>
<evidence type="ECO:0000313" key="2">
    <source>
        <dbReference type="EMBL" id="MCQ6958474.1"/>
    </source>
</evidence>
<keyword evidence="3" id="KW-1185">Reference proteome</keyword>
<feature type="transmembrane region" description="Helical" evidence="1">
    <location>
        <begin position="274"/>
        <end position="289"/>
    </location>
</feature>
<keyword evidence="1" id="KW-0472">Membrane</keyword>